<dbReference type="GO" id="GO:0055085">
    <property type="term" value="P:transmembrane transport"/>
    <property type="evidence" value="ECO:0007669"/>
    <property type="project" value="InterPro"/>
</dbReference>
<dbReference type="Proteomes" id="UP000179627">
    <property type="component" value="Unassembled WGS sequence"/>
</dbReference>
<gene>
    <name evidence="9" type="ORF">CC117_16590</name>
</gene>
<dbReference type="PANTHER" id="PTHR43386">
    <property type="entry name" value="OLIGOPEPTIDE TRANSPORT SYSTEM PERMEASE PROTEIN APPC"/>
    <property type="match status" value="1"/>
</dbReference>
<evidence type="ECO:0000313" key="10">
    <source>
        <dbReference type="Proteomes" id="UP000179627"/>
    </source>
</evidence>
<evidence type="ECO:0000259" key="8">
    <source>
        <dbReference type="PROSITE" id="PS50928"/>
    </source>
</evidence>
<keyword evidence="10" id="KW-1185">Reference proteome</keyword>
<evidence type="ECO:0000256" key="4">
    <source>
        <dbReference type="ARBA" id="ARBA00022692"/>
    </source>
</evidence>
<feature type="domain" description="ABC transmembrane type-1" evidence="8">
    <location>
        <begin position="80"/>
        <end position="269"/>
    </location>
</feature>
<evidence type="ECO:0000256" key="3">
    <source>
        <dbReference type="ARBA" id="ARBA00022475"/>
    </source>
</evidence>
<feature type="transmembrane region" description="Helical" evidence="7">
    <location>
        <begin position="197"/>
        <end position="223"/>
    </location>
</feature>
<dbReference type="GO" id="GO:0005886">
    <property type="term" value="C:plasma membrane"/>
    <property type="evidence" value="ECO:0007669"/>
    <property type="project" value="UniProtKB-SubCell"/>
</dbReference>
<dbReference type="CDD" id="cd06261">
    <property type="entry name" value="TM_PBP2"/>
    <property type="match status" value="1"/>
</dbReference>
<dbReference type="OrthoDB" id="8906042at2"/>
<dbReference type="PANTHER" id="PTHR43386:SF25">
    <property type="entry name" value="PEPTIDE ABC TRANSPORTER PERMEASE PROTEIN"/>
    <property type="match status" value="1"/>
</dbReference>
<keyword evidence="6 7" id="KW-0472">Membrane</keyword>
<dbReference type="InterPro" id="IPR035906">
    <property type="entry name" value="MetI-like_sf"/>
</dbReference>
<dbReference type="Gene3D" id="1.10.3720.10">
    <property type="entry name" value="MetI-like"/>
    <property type="match status" value="1"/>
</dbReference>
<proteinExistence type="inferred from homology"/>
<dbReference type="SUPFAM" id="SSF161098">
    <property type="entry name" value="MetI-like"/>
    <property type="match status" value="1"/>
</dbReference>
<feature type="transmembrane region" description="Helical" evidence="7">
    <location>
        <begin position="20"/>
        <end position="39"/>
    </location>
</feature>
<keyword evidence="4 7" id="KW-0812">Transmembrane</keyword>
<dbReference type="Pfam" id="PF00528">
    <property type="entry name" value="BPD_transp_1"/>
    <property type="match status" value="1"/>
</dbReference>
<dbReference type="AlphaFoldDB" id="A0A1S1QV90"/>
<protein>
    <submittedName>
        <fullName evidence="9">Peptide ABC transporter permease</fullName>
    </submittedName>
</protein>
<feature type="transmembrane region" description="Helical" evidence="7">
    <location>
        <begin position="84"/>
        <end position="107"/>
    </location>
</feature>
<feature type="transmembrane region" description="Helical" evidence="7">
    <location>
        <begin position="243"/>
        <end position="269"/>
    </location>
</feature>
<sequence length="285" mass="29649">MPWRRAGRSGRDNRRIGPGVAISALVVALVCLAAIWPGLLARADPNAVEPVDALLGPSGAHWFGTDQLGRDVYSRVVHGARVSLFIGVGATGIALFLGCLVGMLAATCGRLVDEILMRITDVLMSFPGLLLSLLVVAVLGPSSTNAAIAIGLSGAPGFARLVRAEALVIRQAGYVRTAVTFGAGRARVHLRHVLPNAFAPLLVLALLSVGAAIIAGSSLSFLGLGPRVPTAEWGSMLAQGKDFLTISWAMAVFPGLAITVTVIAINIVGRDLQRRSEGRHPSGTF</sequence>
<reference evidence="10" key="1">
    <citation type="submission" date="2016-07" db="EMBL/GenBank/DDBJ databases">
        <title>Sequence Frankia sp. strain CcI1.17.</title>
        <authorList>
            <person name="Ghodhbane-Gtari F."/>
            <person name="Swanson E."/>
            <person name="Gueddou A."/>
            <person name="Morris K."/>
            <person name="Hezbri K."/>
            <person name="Ktari A."/>
            <person name="Nouioui I."/>
            <person name="Abebe-Akele F."/>
            <person name="Simpson S."/>
            <person name="Thomas K."/>
            <person name="Gtari M."/>
            <person name="Tisa L.S."/>
            <person name="Hurst S."/>
        </authorList>
    </citation>
    <scope>NUCLEOTIDE SEQUENCE [LARGE SCALE GENOMIC DNA]</scope>
    <source>
        <strain evidence="10">Cc1.17</strain>
    </source>
</reference>
<dbReference type="PROSITE" id="PS50928">
    <property type="entry name" value="ABC_TM1"/>
    <property type="match status" value="1"/>
</dbReference>
<organism evidence="9 10">
    <name type="scientific">Parafrankia colletiae</name>
    <dbReference type="NCBI Taxonomy" id="573497"/>
    <lineage>
        <taxon>Bacteria</taxon>
        <taxon>Bacillati</taxon>
        <taxon>Actinomycetota</taxon>
        <taxon>Actinomycetes</taxon>
        <taxon>Frankiales</taxon>
        <taxon>Frankiaceae</taxon>
        <taxon>Parafrankia</taxon>
    </lineage>
</organism>
<accession>A0A1S1QV90</accession>
<keyword evidence="2 7" id="KW-0813">Transport</keyword>
<evidence type="ECO:0000256" key="1">
    <source>
        <dbReference type="ARBA" id="ARBA00004651"/>
    </source>
</evidence>
<dbReference type="InterPro" id="IPR050366">
    <property type="entry name" value="BP-dependent_transpt_permease"/>
</dbReference>
<comment type="caution">
    <text evidence="9">The sequence shown here is derived from an EMBL/GenBank/DDBJ whole genome shotgun (WGS) entry which is preliminary data.</text>
</comment>
<keyword evidence="5 7" id="KW-1133">Transmembrane helix</keyword>
<evidence type="ECO:0000256" key="6">
    <source>
        <dbReference type="ARBA" id="ARBA00023136"/>
    </source>
</evidence>
<feature type="transmembrane region" description="Helical" evidence="7">
    <location>
        <begin position="146"/>
        <end position="162"/>
    </location>
</feature>
<comment type="subcellular location">
    <subcellularLocation>
        <location evidence="1 7">Cell membrane</location>
        <topology evidence="1 7">Multi-pass membrane protein</topology>
    </subcellularLocation>
</comment>
<dbReference type="EMBL" id="MBLM01000112">
    <property type="protein sequence ID" value="OHV37637.1"/>
    <property type="molecule type" value="Genomic_DNA"/>
</dbReference>
<comment type="similarity">
    <text evidence="7">Belongs to the binding-protein-dependent transport system permease family.</text>
</comment>
<evidence type="ECO:0000313" key="9">
    <source>
        <dbReference type="EMBL" id="OHV37637.1"/>
    </source>
</evidence>
<evidence type="ECO:0000256" key="2">
    <source>
        <dbReference type="ARBA" id="ARBA00022448"/>
    </source>
</evidence>
<keyword evidence="3" id="KW-1003">Cell membrane</keyword>
<evidence type="ECO:0000256" key="5">
    <source>
        <dbReference type="ARBA" id="ARBA00022989"/>
    </source>
</evidence>
<evidence type="ECO:0000256" key="7">
    <source>
        <dbReference type="RuleBase" id="RU363032"/>
    </source>
</evidence>
<feature type="transmembrane region" description="Helical" evidence="7">
    <location>
        <begin position="119"/>
        <end position="140"/>
    </location>
</feature>
<name>A0A1S1QV90_9ACTN</name>
<dbReference type="InterPro" id="IPR000515">
    <property type="entry name" value="MetI-like"/>
</dbReference>